<dbReference type="GO" id="GO:0046872">
    <property type="term" value="F:metal ion binding"/>
    <property type="evidence" value="ECO:0007669"/>
    <property type="project" value="UniProtKB-KW"/>
</dbReference>
<evidence type="ECO:0000313" key="6">
    <source>
        <dbReference type="EMBL" id="ACZ39589.1"/>
    </source>
</evidence>
<dbReference type="Pfam" id="PF12797">
    <property type="entry name" value="Fer4_2"/>
    <property type="match status" value="1"/>
</dbReference>
<dbReference type="SUPFAM" id="SSF54862">
    <property type="entry name" value="4Fe-4S ferredoxins"/>
    <property type="match status" value="1"/>
</dbReference>
<accession>D1C6G4</accession>
<dbReference type="EMBL" id="CP001823">
    <property type="protein sequence ID" value="ACZ39589.1"/>
    <property type="molecule type" value="Genomic_DNA"/>
</dbReference>
<dbReference type="PANTHER" id="PTHR43177">
    <property type="entry name" value="PROTEIN NRFC"/>
    <property type="match status" value="1"/>
</dbReference>
<keyword evidence="7" id="KW-1185">Reference proteome</keyword>
<dbReference type="PANTHER" id="PTHR43177:SF3">
    <property type="entry name" value="PROTEIN NRFC HOMOLOG"/>
    <property type="match status" value="1"/>
</dbReference>
<gene>
    <name evidence="6" type="ordered locus">Sthe_2163</name>
</gene>
<dbReference type="GO" id="GO:0051539">
    <property type="term" value="F:4 iron, 4 sulfur cluster binding"/>
    <property type="evidence" value="ECO:0007669"/>
    <property type="project" value="UniProtKB-KW"/>
</dbReference>
<evidence type="ECO:0000313" key="7">
    <source>
        <dbReference type="Proteomes" id="UP000002027"/>
    </source>
</evidence>
<dbReference type="KEGG" id="sti:Sthe_2163"/>
<keyword evidence="3" id="KW-0408">Iron</keyword>
<dbReference type="InterPro" id="IPR050954">
    <property type="entry name" value="ET_IronSulfur_Cluster-Binding"/>
</dbReference>
<dbReference type="OrthoDB" id="9779457at2"/>
<keyword evidence="1" id="KW-0004">4Fe-4S</keyword>
<keyword evidence="4" id="KW-0411">Iron-sulfur</keyword>
<dbReference type="Gene3D" id="3.30.70.20">
    <property type="match status" value="2"/>
</dbReference>
<sequence length="242" mass="27266">MSPRWGMVIDLDRCTGCQACVVACQAENNIPINTEAVYLQHRAIEWIRVERYWDGEYPNIKARYIPVPCMHCSEAPCEPVCPVYATYHTPEGINMQVYNRCIGTRYCAVNCHWHVRFFNFWEPKWPESLQNQLNPNVSVRSRGVMEKCTFCIQRINNAEQNARLDGGRPLRDGEVNTACAQACPTRAIVFGDLDDPESQVAQIANTTTRGYKVLAELGTNPSVLYLKKIDPEAPAHGGAESA</sequence>
<protein>
    <submittedName>
        <fullName evidence="6">4Fe-4S ferredoxin iron-sulfur binding domain protein</fullName>
    </submittedName>
</protein>
<evidence type="ECO:0000259" key="5">
    <source>
        <dbReference type="PROSITE" id="PS51379"/>
    </source>
</evidence>
<dbReference type="RefSeq" id="WP_012872635.1">
    <property type="nucleotide sequence ID" value="NC_013523.1"/>
</dbReference>
<dbReference type="PROSITE" id="PS51379">
    <property type="entry name" value="4FE4S_FER_2"/>
    <property type="match status" value="1"/>
</dbReference>
<dbReference type="eggNOG" id="COG0437">
    <property type="taxonomic scope" value="Bacteria"/>
</dbReference>
<keyword evidence="2" id="KW-0479">Metal-binding</keyword>
<evidence type="ECO:0000256" key="2">
    <source>
        <dbReference type="ARBA" id="ARBA00022723"/>
    </source>
</evidence>
<proteinExistence type="predicted"/>
<name>D1C6G4_SPHTD</name>
<dbReference type="CDD" id="cd10551">
    <property type="entry name" value="PsrB"/>
    <property type="match status" value="1"/>
</dbReference>
<dbReference type="STRING" id="479434.Sthe_2163"/>
<reference evidence="7" key="1">
    <citation type="submission" date="2009-11" db="EMBL/GenBank/DDBJ databases">
        <title>The complete chromosome 1 of Sphaerobacter thermophilus DSM 20745.</title>
        <authorList>
            <person name="Lucas S."/>
            <person name="Copeland A."/>
            <person name="Lapidus A."/>
            <person name="Glavina del Rio T."/>
            <person name="Dalin E."/>
            <person name="Tice H."/>
            <person name="Bruce D."/>
            <person name="Goodwin L."/>
            <person name="Pitluck S."/>
            <person name="Kyrpides N."/>
            <person name="Mavromatis K."/>
            <person name="Ivanova N."/>
            <person name="Mikhailova N."/>
            <person name="LaButti K.M."/>
            <person name="Clum A."/>
            <person name="Sun H.I."/>
            <person name="Brettin T."/>
            <person name="Detter J.C."/>
            <person name="Han C."/>
            <person name="Larimer F."/>
            <person name="Land M."/>
            <person name="Hauser L."/>
            <person name="Markowitz V."/>
            <person name="Cheng J.F."/>
            <person name="Hugenholtz P."/>
            <person name="Woyke T."/>
            <person name="Wu D."/>
            <person name="Steenblock K."/>
            <person name="Schneider S."/>
            <person name="Pukall R."/>
            <person name="Goeker M."/>
            <person name="Klenk H.P."/>
            <person name="Eisen J.A."/>
        </authorList>
    </citation>
    <scope>NUCLEOTIDE SEQUENCE [LARGE SCALE GENOMIC DNA]</scope>
    <source>
        <strain evidence="7">ATCC 49802 / DSM 20745 / S 6022</strain>
    </source>
</reference>
<dbReference type="Proteomes" id="UP000002027">
    <property type="component" value="Chromosome 1"/>
</dbReference>
<dbReference type="HOGENOM" id="CLU_043374_1_0_0"/>
<dbReference type="InParanoid" id="D1C6G4"/>
<feature type="domain" description="4Fe-4S ferredoxin-type" evidence="5">
    <location>
        <begin position="5"/>
        <end position="35"/>
    </location>
</feature>
<evidence type="ECO:0000256" key="3">
    <source>
        <dbReference type="ARBA" id="ARBA00023004"/>
    </source>
</evidence>
<dbReference type="AlphaFoldDB" id="D1C6G4"/>
<dbReference type="InterPro" id="IPR017896">
    <property type="entry name" value="4Fe4S_Fe-S-bd"/>
</dbReference>
<evidence type="ECO:0000256" key="1">
    <source>
        <dbReference type="ARBA" id="ARBA00022485"/>
    </source>
</evidence>
<reference evidence="6 7" key="2">
    <citation type="journal article" date="2010" name="Stand. Genomic Sci.">
        <title>Complete genome sequence of Desulfohalobium retbaense type strain (HR(100)).</title>
        <authorList>
            <person name="Spring S."/>
            <person name="Nolan M."/>
            <person name="Lapidus A."/>
            <person name="Glavina Del Rio T."/>
            <person name="Copeland A."/>
            <person name="Tice H."/>
            <person name="Cheng J.F."/>
            <person name="Lucas S."/>
            <person name="Land M."/>
            <person name="Chen F."/>
            <person name="Bruce D."/>
            <person name="Goodwin L."/>
            <person name="Pitluck S."/>
            <person name="Ivanova N."/>
            <person name="Mavromatis K."/>
            <person name="Mikhailova N."/>
            <person name="Pati A."/>
            <person name="Chen A."/>
            <person name="Palaniappan K."/>
            <person name="Hauser L."/>
            <person name="Chang Y.J."/>
            <person name="Jeffries C.D."/>
            <person name="Munk C."/>
            <person name="Kiss H."/>
            <person name="Chain P."/>
            <person name="Han C."/>
            <person name="Brettin T."/>
            <person name="Detter J.C."/>
            <person name="Schuler E."/>
            <person name="Goker M."/>
            <person name="Rohde M."/>
            <person name="Bristow J."/>
            <person name="Eisen J.A."/>
            <person name="Markowitz V."/>
            <person name="Hugenholtz P."/>
            <person name="Kyrpides N.C."/>
            <person name="Klenk H.P."/>
        </authorList>
    </citation>
    <scope>NUCLEOTIDE SEQUENCE [LARGE SCALE GENOMIC DNA]</scope>
    <source>
        <strain evidence="7">ATCC 49802 / DSM 20745 / S 6022</strain>
    </source>
</reference>
<evidence type="ECO:0000256" key="4">
    <source>
        <dbReference type="ARBA" id="ARBA00023014"/>
    </source>
</evidence>
<organism evidence="6 7">
    <name type="scientific">Sphaerobacter thermophilus (strain ATCC 49802 / DSM 20745 / KCCM 41009 / NCIMB 13125 / S 6022)</name>
    <dbReference type="NCBI Taxonomy" id="479434"/>
    <lineage>
        <taxon>Bacteria</taxon>
        <taxon>Pseudomonadati</taxon>
        <taxon>Thermomicrobiota</taxon>
        <taxon>Thermomicrobia</taxon>
        <taxon>Sphaerobacterales</taxon>
        <taxon>Sphaerobacterineae</taxon>
        <taxon>Sphaerobacteraceae</taxon>
        <taxon>Sphaerobacter</taxon>
    </lineage>
</organism>